<evidence type="ECO:0000313" key="2">
    <source>
        <dbReference type="Proteomes" id="UP000655410"/>
    </source>
</evidence>
<evidence type="ECO:0000313" key="1">
    <source>
        <dbReference type="EMBL" id="GGO94441.1"/>
    </source>
</evidence>
<reference evidence="2" key="1">
    <citation type="journal article" date="2019" name="Int. J. Syst. Evol. Microbiol.">
        <title>The Global Catalogue of Microorganisms (GCM) 10K type strain sequencing project: providing services to taxonomists for standard genome sequencing and annotation.</title>
        <authorList>
            <consortium name="The Broad Institute Genomics Platform"/>
            <consortium name="The Broad Institute Genome Sequencing Center for Infectious Disease"/>
            <person name="Wu L."/>
            <person name="Ma J."/>
        </authorList>
    </citation>
    <scope>NUCLEOTIDE SEQUENCE [LARGE SCALE GENOMIC DNA]</scope>
    <source>
        <strain evidence="2">CGMCC 4.7371</strain>
    </source>
</reference>
<dbReference type="Proteomes" id="UP000655410">
    <property type="component" value="Unassembled WGS sequence"/>
</dbReference>
<dbReference type="EMBL" id="BMNI01000028">
    <property type="protein sequence ID" value="GGO94441.1"/>
    <property type="molecule type" value="Genomic_DNA"/>
</dbReference>
<accession>A0ABQ2NE24</accession>
<protein>
    <submittedName>
        <fullName evidence="1">Uncharacterized protein</fullName>
    </submittedName>
</protein>
<gene>
    <name evidence="1" type="ORF">GCM10011584_35440</name>
</gene>
<organism evidence="1 2">
    <name type="scientific">Nocardioides phosphati</name>
    <dbReference type="NCBI Taxonomy" id="1867775"/>
    <lineage>
        <taxon>Bacteria</taxon>
        <taxon>Bacillati</taxon>
        <taxon>Actinomycetota</taxon>
        <taxon>Actinomycetes</taxon>
        <taxon>Propionibacteriales</taxon>
        <taxon>Nocardioidaceae</taxon>
        <taxon>Nocardioides</taxon>
    </lineage>
</organism>
<sequence>MASGISTAAEREFSMKLRDVLTAWQVPGGSEASFSVEQQLSVLLQHRKREDRGKGMRSVLHAAFSVALSEYCLEEGLPHPGFVVLDTPVLTYRDAAPIAGASEVSDLENVLFDGGDDELLSGSVAAAFYSYLGTSHAGQAIVLENQTPPHVDAAGCSVIYFTGGIGTGRSGFYPPIRMS</sequence>
<comment type="caution">
    <text evidence="1">The sequence shown here is derived from an EMBL/GenBank/DDBJ whole genome shotgun (WGS) entry which is preliminary data.</text>
</comment>
<keyword evidence="2" id="KW-1185">Reference proteome</keyword>
<name>A0ABQ2NE24_9ACTN</name>
<proteinExistence type="predicted"/>